<dbReference type="Gene3D" id="1.10.3720.10">
    <property type="entry name" value="MetI-like"/>
    <property type="match status" value="1"/>
</dbReference>
<dbReference type="PROSITE" id="PS50928">
    <property type="entry name" value="ABC_TM1"/>
    <property type="match status" value="1"/>
</dbReference>
<dbReference type="InterPro" id="IPR000515">
    <property type="entry name" value="MetI-like"/>
</dbReference>
<gene>
    <name evidence="9" type="ORF">AADG42_03110</name>
</gene>
<keyword evidence="4 7" id="KW-0812">Transmembrane</keyword>
<evidence type="ECO:0000256" key="2">
    <source>
        <dbReference type="ARBA" id="ARBA00022448"/>
    </source>
</evidence>
<keyword evidence="6 7" id="KW-0472">Membrane</keyword>
<dbReference type="SUPFAM" id="SSF161098">
    <property type="entry name" value="MetI-like"/>
    <property type="match status" value="1"/>
</dbReference>
<comment type="subcellular location">
    <subcellularLocation>
        <location evidence="1 7">Cell membrane</location>
        <topology evidence="1 7">Multi-pass membrane protein</topology>
    </subcellularLocation>
</comment>
<evidence type="ECO:0000313" key="9">
    <source>
        <dbReference type="EMBL" id="XAN06335.1"/>
    </source>
</evidence>
<evidence type="ECO:0000259" key="8">
    <source>
        <dbReference type="PROSITE" id="PS50928"/>
    </source>
</evidence>
<feature type="transmembrane region" description="Helical" evidence="7">
    <location>
        <begin position="115"/>
        <end position="139"/>
    </location>
</feature>
<dbReference type="Proteomes" id="UP001442841">
    <property type="component" value="Chromosome"/>
</dbReference>
<name>A0ABZ3FME7_9ACTN</name>
<dbReference type="CDD" id="cd06261">
    <property type="entry name" value="TM_PBP2"/>
    <property type="match status" value="1"/>
</dbReference>
<sequence length="280" mass="30654">MSVETTIPEVTPGNRPRAVKGWLSTGVRWLVLVGILVFWQIATSILQSPFFPEPLKIFQRAADLWLPSADGLITTSMSRDVIPSLGRTLTGFGIAVLVGVGLGTAIGLSRQLENYLDWILQFMRAVPPPTLFPVFLILLGTDDQMRVALIAFGSVWPILLNTIEGVRGVRPLTLEASRVFRIPSADRLFRVILPAAGPKILAGIRTSLSLSLILMVISEMVASSSGIGFQLVQAQRSFAILNMWASILLLAILGYVLNLLLTIVERRILAWQRASGREIS</sequence>
<evidence type="ECO:0000256" key="6">
    <source>
        <dbReference type="ARBA" id="ARBA00023136"/>
    </source>
</evidence>
<dbReference type="InterPro" id="IPR035906">
    <property type="entry name" value="MetI-like_sf"/>
</dbReference>
<accession>A0ABZ3FME7</accession>
<feature type="transmembrane region" description="Helical" evidence="7">
    <location>
        <begin position="208"/>
        <end position="231"/>
    </location>
</feature>
<dbReference type="EMBL" id="CP154795">
    <property type="protein sequence ID" value="XAN06335.1"/>
    <property type="molecule type" value="Genomic_DNA"/>
</dbReference>
<organism evidence="9 10">
    <name type="scientific">Ammonicoccus fulvus</name>
    <dbReference type="NCBI Taxonomy" id="3138240"/>
    <lineage>
        <taxon>Bacteria</taxon>
        <taxon>Bacillati</taxon>
        <taxon>Actinomycetota</taxon>
        <taxon>Actinomycetes</taxon>
        <taxon>Propionibacteriales</taxon>
        <taxon>Propionibacteriaceae</taxon>
        <taxon>Ammonicoccus</taxon>
    </lineage>
</organism>
<protein>
    <submittedName>
        <fullName evidence="9">ABC transporter permease</fullName>
    </submittedName>
</protein>
<dbReference type="PANTHER" id="PTHR30151">
    <property type="entry name" value="ALKANE SULFONATE ABC TRANSPORTER-RELATED, MEMBRANE SUBUNIT"/>
    <property type="match status" value="1"/>
</dbReference>
<feature type="transmembrane region" description="Helical" evidence="7">
    <location>
        <begin position="27"/>
        <end position="46"/>
    </location>
</feature>
<keyword evidence="2 7" id="KW-0813">Transport</keyword>
<keyword evidence="5 7" id="KW-1133">Transmembrane helix</keyword>
<feature type="transmembrane region" description="Helical" evidence="7">
    <location>
        <begin position="89"/>
        <end position="108"/>
    </location>
</feature>
<comment type="similarity">
    <text evidence="7">Belongs to the binding-protein-dependent transport system permease family.</text>
</comment>
<evidence type="ECO:0000313" key="10">
    <source>
        <dbReference type="Proteomes" id="UP001442841"/>
    </source>
</evidence>
<dbReference type="PANTHER" id="PTHR30151:SF0">
    <property type="entry name" value="ABC TRANSPORTER PERMEASE PROTEIN MJ0413-RELATED"/>
    <property type="match status" value="1"/>
</dbReference>
<feature type="transmembrane region" description="Helical" evidence="7">
    <location>
        <begin position="243"/>
        <end position="264"/>
    </location>
</feature>
<keyword evidence="3" id="KW-1003">Cell membrane</keyword>
<evidence type="ECO:0000256" key="4">
    <source>
        <dbReference type="ARBA" id="ARBA00022692"/>
    </source>
</evidence>
<evidence type="ECO:0000256" key="3">
    <source>
        <dbReference type="ARBA" id="ARBA00022475"/>
    </source>
</evidence>
<keyword evidence="10" id="KW-1185">Reference proteome</keyword>
<evidence type="ECO:0000256" key="1">
    <source>
        <dbReference type="ARBA" id="ARBA00004651"/>
    </source>
</evidence>
<evidence type="ECO:0000256" key="5">
    <source>
        <dbReference type="ARBA" id="ARBA00022989"/>
    </source>
</evidence>
<feature type="domain" description="ABC transmembrane type-1" evidence="8">
    <location>
        <begin position="81"/>
        <end position="265"/>
    </location>
</feature>
<dbReference type="RefSeq" id="WP_425307769.1">
    <property type="nucleotide sequence ID" value="NZ_CP154795.1"/>
</dbReference>
<evidence type="ECO:0000256" key="7">
    <source>
        <dbReference type="RuleBase" id="RU363032"/>
    </source>
</evidence>
<dbReference type="Pfam" id="PF00528">
    <property type="entry name" value="BPD_transp_1"/>
    <property type="match status" value="1"/>
</dbReference>
<proteinExistence type="inferred from homology"/>
<reference evidence="9 10" key="1">
    <citation type="submission" date="2024-04" db="EMBL/GenBank/DDBJ databases">
        <title>Isolation of an actinomycete strain from pig manure.</title>
        <authorList>
            <person name="Gong T."/>
            <person name="Yu Z."/>
            <person name="An M."/>
            <person name="Wei C."/>
            <person name="Yang W."/>
            <person name="Liu L."/>
        </authorList>
    </citation>
    <scope>NUCLEOTIDE SEQUENCE [LARGE SCALE GENOMIC DNA]</scope>
    <source>
        <strain evidence="9 10">ZF39</strain>
    </source>
</reference>